<evidence type="ECO:0000256" key="2">
    <source>
        <dbReference type="ARBA" id="ARBA00004735"/>
    </source>
</evidence>
<dbReference type="EMBL" id="CP009302">
    <property type="protein sequence ID" value="AJC11458.1"/>
    <property type="molecule type" value="Genomic_DNA"/>
</dbReference>
<reference evidence="12" key="1">
    <citation type="submission" date="2014-08" db="EMBL/GenBank/DDBJ databases">
        <title>Coriobacteriaceae sp. complete genome.</title>
        <authorList>
            <person name="Looft T."/>
            <person name="Bayles D.O."/>
            <person name="Stanton T.B."/>
        </authorList>
    </citation>
    <scope>NUCLEOTIDE SEQUENCE [LARGE SCALE GENOMIC DNA]</scope>
    <source>
        <strain evidence="12">68-1-3</strain>
    </source>
</reference>
<evidence type="ECO:0000256" key="5">
    <source>
        <dbReference type="ARBA" id="ARBA00022679"/>
    </source>
</evidence>
<dbReference type="STRING" id="1531429.JI75_00840"/>
<keyword evidence="12" id="KW-1185">Reference proteome</keyword>
<organism evidence="11 12">
    <name type="scientific">Berryella intestinalis</name>
    <dbReference type="NCBI Taxonomy" id="1531429"/>
    <lineage>
        <taxon>Bacteria</taxon>
        <taxon>Bacillati</taxon>
        <taxon>Actinomycetota</taxon>
        <taxon>Coriobacteriia</taxon>
        <taxon>Eggerthellales</taxon>
        <taxon>Eggerthellaceae</taxon>
        <taxon>Berryella</taxon>
    </lineage>
</organism>
<comment type="function">
    <text evidence="1 8">Tetrapolymerization of the monopyrrole PBG into the hydroxymethylbilane pre-uroporphyrinogen in several discrete steps.</text>
</comment>
<dbReference type="HOGENOM" id="CLU_019704_0_2_11"/>
<dbReference type="PANTHER" id="PTHR11557:SF0">
    <property type="entry name" value="PORPHOBILINOGEN DEAMINASE"/>
    <property type="match status" value="1"/>
</dbReference>
<comment type="catalytic activity">
    <reaction evidence="7 8">
        <text>4 porphobilinogen + H2O = hydroxymethylbilane + 4 NH4(+)</text>
        <dbReference type="Rhea" id="RHEA:13185"/>
        <dbReference type="ChEBI" id="CHEBI:15377"/>
        <dbReference type="ChEBI" id="CHEBI:28938"/>
        <dbReference type="ChEBI" id="CHEBI:57845"/>
        <dbReference type="ChEBI" id="CHEBI:58126"/>
        <dbReference type="EC" id="2.5.1.61"/>
    </reaction>
</comment>
<comment type="miscellaneous">
    <text evidence="8">The porphobilinogen subunits are added to the dipyrromethane group.</text>
</comment>
<dbReference type="PROSITE" id="PS00533">
    <property type="entry name" value="PORPHOBILINOGEN_DEAM"/>
    <property type="match status" value="1"/>
</dbReference>
<dbReference type="SUPFAM" id="SSF54782">
    <property type="entry name" value="Porphobilinogen deaminase (hydroxymethylbilane synthase), C-terminal domain"/>
    <property type="match status" value="1"/>
</dbReference>
<name>A0A0A8B3P7_9ACTN</name>
<dbReference type="InterPro" id="IPR000860">
    <property type="entry name" value="HemC"/>
</dbReference>
<evidence type="ECO:0000256" key="7">
    <source>
        <dbReference type="ARBA" id="ARBA00048169"/>
    </source>
</evidence>
<evidence type="ECO:0000259" key="10">
    <source>
        <dbReference type="Pfam" id="PF03900"/>
    </source>
</evidence>
<reference evidence="11 12" key="2">
    <citation type="journal article" date="2015" name="Genome Announc.">
        <title>Complete Genome Sequence of Coriobacteriaceae Strain 68-1-3, a Novel Mucus-Degrading Isolate from the Swine Intestinal Tract.</title>
        <authorList>
            <person name="Looft T."/>
            <person name="Bayles D.O."/>
            <person name="Alt D.P."/>
            <person name="Stanton T.B."/>
        </authorList>
    </citation>
    <scope>NUCLEOTIDE SEQUENCE [LARGE SCALE GENOMIC DNA]</scope>
    <source>
        <strain evidence="11 12">68-1-3</strain>
    </source>
</reference>
<comment type="similarity">
    <text evidence="3 8">Belongs to the HMBS family.</text>
</comment>
<dbReference type="NCBIfam" id="TIGR00212">
    <property type="entry name" value="hemC"/>
    <property type="match status" value="1"/>
</dbReference>
<feature type="domain" description="Porphobilinogen deaminase C-terminal" evidence="10">
    <location>
        <begin position="228"/>
        <end position="286"/>
    </location>
</feature>
<evidence type="ECO:0000256" key="1">
    <source>
        <dbReference type="ARBA" id="ARBA00002869"/>
    </source>
</evidence>
<feature type="domain" description="Porphobilinogen deaminase N-terminal" evidence="9">
    <location>
        <begin position="5"/>
        <end position="214"/>
    </location>
</feature>
<comment type="pathway">
    <text evidence="2">Porphyrin-containing compound metabolism; protoporphyrin-IX biosynthesis; coproporphyrinogen-III from 5-aminolevulinate: step 2/4.</text>
</comment>
<dbReference type="InterPro" id="IPR022417">
    <property type="entry name" value="Porphobilin_deaminase_N"/>
</dbReference>
<sequence>MADFVIGTRGSGLALWQAHAVADALRAQDPAREVDVRVIKTTGDRILDVPLSKIGDKGLFTKEIEAQLLAGEIDMCVHSMKDVPSALPEGCVLAAMLPRADARDALVCGPRLDQVECLADVPEGARIGTGSLRRAAQLRARYPQLVPSEIRGNLDTRLAKAEGADYEGAVLAVSGIVRMGWEDRIRAYIPVEDMIPAVGQGAVGIEARIDDERTLAALAEISHAPTMACVNAERIILSRLEGGCQVPLGAYIRWEGPADEQTLVLDAFVASLDGSEMARVHLERVGAAGQGDPAEVAEMALEALCEQGACEIMGRVKASVGL</sequence>
<dbReference type="InterPro" id="IPR036803">
    <property type="entry name" value="Porphobilinogen_deaminase_C_sf"/>
</dbReference>
<gene>
    <name evidence="8" type="primary">hemC</name>
    <name evidence="11" type="ORF">JI75_00840</name>
</gene>
<dbReference type="RefSeq" id="WP_039688021.1">
    <property type="nucleotide sequence ID" value="NZ_CP009302.1"/>
</dbReference>
<dbReference type="Pfam" id="PF03900">
    <property type="entry name" value="Porphobil_deamC"/>
    <property type="match status" value="1"/>
</dbReference>
<dbReference type="InterPro" id="IPR022419">
    <property type="entry name" value="Porphobilin_deaminase_cofac_BS"/>
</dbReference>
<dbReference type="EC" id="2.5.1.61" evidence="8"/>
<dbReference type="Gene3D" id="3.40.190.10">
    <property type="entry name" value="Periplasmic binding protein-like II"/>
    <property type="match status" value="2"/>
</dbReference>
<dbReference type="Proteomes" id="UP000031121">
    <property type="component" value="Chromosome"/>
</dbReference>
<evidence type="ECO:0000256" key="3">
    <source>
        <dbReference type="ARBA" id="ARBA00005638"/>
    </source>
</evidence>
<keyword evidence="6 8" id="KW-0627">Porphyrin biosynthesis</keyword>
<dbReference type="GO" id="GO:0004418">
    <property type="term" value="F:hydroxymethylbilane synthase activity"/>
    <property type="evidence" value="ECO:0007669"/>
    <property type="project" value="UniProtKB-UniRule"/>
</dbReference>
<evidence type="ECO:0000256" key="8">
    <source>
        <dbReference type="HAMAP-Rule" id="MF_00260"/>
    </source>
</evidence>
<comment type="subunit">
    <text evidence="4 8">Monomer.</text>
</comment>
<feature type="modified residue" description="S-(dipyrrolylmethanemethyl)cysteine" evidence="8">
    <location>
        <position position="244"/>
    </location>
</feature>
<accession>A0A0A8B3P7</accession>
<evidence type="ECO:0000256" key="6">
    <source>
        <dbReference type="ARBA" id="ARBA00023244"/>
    </source>
</evidence>
<evidence type="ECO:0000256" key="4">
    <source>
        <dbReference type="ARBA" id="ARBA00011245"/>
    </source>
</evidence>
<dbReference type="AlphaFoldDB" id="A0A0A8B3P7"/>
<proteinExistence type="inferred from homology"/>
<comment type="cofactor">
    <cofactor evidence="8">
        <name>dipyrromethane</name>
        <dbReference type="ChEBI" id="CHEBI:60342"/>
    </cofactor>
    <text evidence="8">Binds 1 dipyrromethane group covalently.</text>
</comment>
<dbReference type="KEGG" id="cbac:JI75_00840"/>
<dbReference type="PIRSF" id="PIRSF001438">
    <property type="entry name" value="4pyrrol_synth_OHMeBilane_synth"/>
    <property type="match status" value="1"/>
</dbReference>
<dbReference type="GO" id="GO:0006782">
    <property type="term" value="P:protoporphyrinogen IX biosynthetic process"/>
    <property type="evidence" value="ECO:0007669"/>
    <property type="project" value="UniProtKB-UniRule"/>
</dbReference>
<evidence type="ECO:0000259" key="9">
    <source>
        <dbReference type="Pfam" id="PF01379"/>
    </source>
</evidence>
<dbReference type="FunFam" id="3.40.190.10:FF:000005">
    <property type="entry name" value="Porphobilinogen deaminase"/>
    <property type="match status" value="1"/>
</dbReference>
<dbReference type="SUPFAM" id="SSF53850">
    <property type="entry name" value="Periplasmic binding protein-like II"/>
    <property type="match status" value="1"/>
</dbReference>
<keyword evidence="5 8" id="KW-0808">Transferase</keyword>
<evidence type="ECO:0000313" key="12">
    <source>
        <dbReference type="Proteomes" id="UP000031121"/>
    </source>
</evidence>
<dbReference type="HAMAP" id="MF_00260">
    <property type="entry name" value="Porphobil_deam"/>
    <property type="match status" value="1"/>
</dbReference>
<dbReference type="PANTHER" id="PTHR11557">
    <property type="entry name" value="PORPHOBILINOGEN DEAMINASE"/>
    <property type="match status" value="1"/>
</dbReference>
<dbReference type="OrthoDB" id="9810298at2"/>
<dbReference type="PRINTS" id="PR00151">
    <property type="entry name" value="PORPHBDMNASE"/>
</dbReference>
<evidence type="ECO:0000313" key="11">
    <source>
        <dbReference type="EMBL" id="AJC11458.1"/>
    </source>
</evidence>
<dbReference type="FunFam" id="3.40.190.10:FF:000004">
    <property type="entry name" value="Porphobilinogen deaminase"/>
    <property type="match status" value="1"/>
</dbReference>
<dbReference type="InterPro" id="IPR022418">
    <property type="entry name" value="Porphobilinogen_deaminase_C"/>
</dbReference>
<dbReference type="Pfam" id="PF01379">
    <property type="entry name" value="Porphobil_deam"/>
    <property type="match status" value="1"/>
</dbReference>
<dbReference type="Gene3D" id="3.30.160.40">
    <property type="entry name" value="Porphobilinogen deaminase, C-terminal domain"/>
    <property type="match status" value="1"/>
</dbReference>
<dbReference type="GO" id="GO:0005737">
    <property type="term" value="C:cytoplasm"/>
    <property type="evidence" value="ECO:0007669"/>
    <property type="project" value="UniProtKB-UniRule"/>
</dbReference>
<protein>
    <recommendedName>
        <fullName evidence="8">Porphobilinogen deaminase</fullName>
        <shortName evidence="8">PBG</shortName>
        <ecNumber evidence="8">2.5.1.61</ecNumber>
    </recommendedName>
    <alternativeName>
        <fullName evidence="8">Hydroxymethylbilane synthase</fullName>
        <shortName evidence="8">HMBS</shortName>
    </alternativeName>
    <alternativeName>
        <fullName evidence="8">Pre-uroporphyrinogen synthase</fullName>
    </alternativeName>
</protein>